<reference evidence="14" key="3">
    <citation type="submission" date="2025-09" db="UniProtKB">
        <authorList>
            <consortium name="Ensembl"/>
        </authorList>
    </citation>
    <scope>IDENTIFICATION</scope>
</reference>
<evidence type="ECO:0000256" key="7">
    <source>
        <dbReference type="ARBA" id="ARBA00023054"/>
    </source>
</evidence>
<evidence type="ECO:0000313" key="15">
    <source>
        <dbReference type="Proteomes" id="UP001501940"/>
    </source>
</evidence>
<keyword evidence="7 9" id="KW-0175">Coiled coil</keyword>
<dbReference type="PROSITE" id="PS50021">
    <property type="entry name" value="CH"/>
    <property type="match status" value="1"/>
</dbReference>
<keyword evidence="5 8" id="KW-0862">Zinc</keyword>
<sequence length="843" mass="94271">MSKCGMASQRVLQDWCRVMCANYPSVDIKNMSASFRDGLAFCAIIHKHRPDLIDFSSLSKDNAYHNNKLAFDVAETKLGIPALLDPQDMVSTEVPDCLSVITYLSHYYYYFNKKACGPARSPHLSVLNNLTKSRSSDGLKRLKNLTDLETSGEDHFSNTRPQKVCSLCFKPVHLIQRHLIDGKVYHRSCFRCKVCHSTLLADSYTRGSDTGSLICTYHTVDGKSTYINLSQQPGSSDNQPESKFQEVFFSLAGLAITSVPRYTKKPESQVRLVSRTTEADERERQERSREIKNRESPVGPPRLPQPSVKDKMVKGGEQNQPASTVGNREVEQNATETPELSSSGATEGSRPVPAPRRMLDSSGVPVPAPRIKTSQTMISSPAAGSSSSPSKSPPTSSHINSPKVQTNHPWMTIVHPGPWTQLPPAPAPVPAPRSKSVSNLRVSWNRPKMPPLNPFEEEEEEEDNQREAAQQESGDQTVAVVCSENGGNTDAENPNISSEENKMKPPEKPILTKKSGFRDGGGDTARDSEKEMSGVTNKVEASSEPCGDVCQIGSSAVSKAAPRLDKSSEATQSHVLPRSLSVPSIPSDLTPSVPAGLKEANEGVTSEKNKLACKENPFDRKPALTKSTTFQDLSSSRGPAPGHGFPLIKRKVQTDQCVSTEDLQVQMREVDRHLEALEQKGVELERNLRDCKNDKEEEHMLTEWFYLVHERHVLTRQDTELVYLTKQQKLEDRQADVEYELRCLLNKPECDWNQEDRGREQQLMNELVDIIEQRNQIISCLDQDRQREREEDLLWEDMKKNKCSQKEGPKELKKSKGKFKPTKVFKMLNHKTESSKDSPHKKS</sequence>
<accession>A0A3Q1C312</accession>
<feature type="compositionally biased region" description="Basic and acidic residues" evidence="10">
    <location>
        <begin position="798"/>
        <end position="814"/>
    </location>
</feature>
<feature type="domain" description="Calponin-homology (CH)" evidence="11">
    <location>
        <begin position="6"/>
        <end position="112"/>
    </location>
</feature>
<keyword evidence="4" id="KW-0967">Endosome</keyword>
<dbReference type="Ensembl" id="ENSAOCT00000015063.2">
    <property type="protein sequence ID" value="ENSAOCP00000019654.2"/>
    <property type="gene ID" value="ENSAOCG00000003195.2"/>
</dbReference>
<organism evidence="14 15">
    <name type="scientific">Amphiprion ocellaris</name>
    <name type="common">Clown anemonefish</name>
    <dbReference type="NCBI Taxonomy" id="80972"/>
    <lineage>
        <taxon>Eukaryota</taxon>
        <taxon>Metazoa</taxon>
        <taxon>Chordata</taxon>
        <taxon>Craniata</taxon>
        <taxon>Vertebrata</taxon>
        <taxon>Euteleostomi</taxon>
        <taxon>Actinopterygii</taxon>
        <taxon>Neopterygii</taxon>
        <taxon>Teleostei</taxon>
        <taxon>Neoteleostei</taxon>
        <taxon>Acanthomorphata</taxon>
        <taxon>Ovalentaria</taxon>
        <taxon>Pomacentridae</taxon>
        <taxon>Amphiprion</taxon>
    </lineage>
</organism>
<evidence type="ECO:0000256" key="4">
    <source>
        <dbReference type="ARBA" id="ARBA00022753"/>
    </source>
</evidence>
<dbReference type="Gene3D" id="2.10.110.10">
    <property type="entry name" value="Cysteine Rich Protein"/>
    <property type="match status" value="1"/>
</dbReference>
<feature type="compositionally biased region" description="Polar residues" evidence="10">
    <location>
        <begin position="398"/>
        <end position="409"/>
    </location>
</feature>
<keyword evidence="3 8" id="KW-0479">Metal-binding</keyword>
<evidence type="ECO:0008006" key="16">
    <source>
        <dbReference type="Google" id="ProtNLM"/>
    </source>
</evidence>
<keyword evidence="2" id="KW-0597">Phosphoprotein</keyword>
<dbReference type="Gene3D" id="1.10.418.10">
    <property type="entry name" value="Calponin-like domain"/>
    <property type="match status" value="1"/>
</dbReference>
<keyword evidence="15" id="KW-1185">Reference proteome</keyword>
<evidence type="ECO:0000256" key="3">
    <source>
        <dbReference type="ARBA" id="ARBA00022723"/>
    </source>
</evidence>
<evidence type="ECO:0000256" key="9">
    <source>
        <dbReference type="SAM" id="Coils"/>
    </source>
</evidence>
<feature type="compositionally biased region" description="Polar residues" evidence="10">
    <location>
        <begin position="581"/>
        <end position="590"/>
    </location>
</feature>
<dbReference type="PROSITE" id="PS50023">
    <property type="entry name" value="LIM_DOMAIN_2"/>
    <property type="match status" value="1"/>
</dbReference>
<dbReference type="InterPro" id="IPR036872">
    <property type="entry name" value="CH_dom_sf"/>
</dbReference>
<feature type="compositionally biased region" description="Basic and acidic residues" evidence="10">
    <location>
        <begin position="516"/>
        <end position="532"/>
    </location>
</feature>
<comment type="subcellular location">
    <subcellularLocation>
        <location evidence="1">Endosome</location>
    </subcellularLocation>
</comment>
<reference evidence="14" key="2">
    <citation type="submission" date="2025-08" db="UniProtKB">
        <authorList>
            <consortium name="Ensembl"/>
        </authorList>
    </citation>
    <scope>IDENTIFICATION</scope>
</reference>
<dbReference type="PROSITE" id="PS00478">
    <property type="entry name" value="LIM_DOMAIN_1"/>
    <property type="match status" value="1"/>
</dbReference>
<dbReference type="SMART" id="SM01203">
    <property type="entry name" value="DUF3585"/>
    <property type="match status" value="1"/>
</dbReference>
<feature type="compositionally biased region" description="Basic and acidic residues" evidence="10">
    <location>
        <begin position="830"/>
        <end position="843"/>
    </location>
</feature>
<feature type="domain" description="BMERB" evidence="13">
    <location>
        <begin position="649"/>
        <end position="797"/>
    </location>
</feature>
<evidence type="ECO:0000313" key="14">
    <source>
        <dbReference type="Ensembl" id="ENSAOCP00000019654.2"/>
    </source>
</evidence>
<evidence type="ECO:0000259" key="13">
    <source>
        <dbReference type="PROSITE" id="PS51848"/>
    </source>
</evidence>
<protein>
    <recommendedName>
        <fullName evidence="16">MICAL-like protein 1</fullName>
    </recommendedName>
</protein>
<evidence type="ECO:0000256" key="2">
    <source>
        <dbReference type="ARBA" id="ARBA00022553"/>
    </source>
</evidence>
<dbReference type="PROSITE" id="PS51848">
    <property type="entry name" value="BMERB"/>
    <property type="match status" value="1"/>
</dbReference>
<feature type="compositionally biased region" description="Basic and acidic residues" evidence="10">
    <location>
        <begin position="599"/>
        <end position="622"/>
    </location>
</feature>
<reference evidence="14 15" key="1">
    <citation type="submission" date="2022-01" db="EMBL/GenBank/DDBJ databases">
        <title>A chromosome-scale genome assembly of the false clownfish, Amphiprion ocellaris.</title>
        <authorList>
            <person name="Ryu T."/>
        </authorList>
    </citation>
    <scope>NUCLEOTIDE SEQUENCE [LARGE SCALE GENOMIC DNA]</scope>
</reference>
<feature type="compositionally biased region" description="Polar residues" evidence="10">
    <location>
        <begin position="485"/>
        <end position="498"/>
    </location>
</feature>
<dbReference type="PANTHER" id="PTHR23167">
    <property type="entry name" value="CALPONIN HOMOLOGY DOMAIN-CONTAINING PROTEIN DDB_G0272472-RELATED"/>
    <property type="match status" value="1"/>
</dbReference>
<dbReference type="OMA" id="PWMAIVH"/>
<dbReference type="SUPFAM" id="SSF57716">
    <property type="entry name" value="Glucocorticoid receptor-like (DNA-binding domain)"/>
    <property type="match status" value="1"/>
</dbReference>
<dbReference type="GO" id="GO:0005768">
    <property type="term" value="C:endosome"/>
    <property type="evidence" value="ECO:0007669"/>
    <property type="project" value="UniProtKB-SubCell"/>
</dbReference>
<feature type="region of interest" description="Disordered" evidence="10">
    <location>
        <begin position="798"/>
        <end position="843"/>
    </location>
</feature>
<dbReference type="Pfam" id="PF12130">
    <property type="entry name" value="bMERB_dom"/>
    <property type="match status" value="1"/>
</dbReference>
<feature type="compositionally biased region" description="Basic and acidic residues" evidence="10">
    <location>
        <begin position="277"/>
        <end position="295"/>
    </location>
</feature>
<evidence type="ECO:0000256" key="8">
    <source>
        <dbReference type="PROSITE-ProRule" id="PRU00125"/>
    </source>
</evidence>
<dbReference type="SMART" id="SM00132">
    <property type="entry name" value="LIM"/>
    <property type="match status" value="1"/>
</dbReference>
<dbReference type="InterPro" id="IPR050540">
    <property type="entry name" value="F-actin_Monoox_Mical"/>
</dbReference>
<gene>
    <name evidence="14" type="primary">MICALL1</name>
</gene>
<feature type="compositionally biased region" description="Polar residues" evidence="10">
    <location>
        <begin position="467"/>
        <end position="476"/>
    </location>
</feature>
<dbReference type="InterPro" id="IPR001715">
    <property type="entry name" value="CH_dom"/>
</dbReference>
<evidence type="ECO:0000256" key="1">
    <source>
        <dbReference type="ARBA" id="ARBA00004177"/>
    </source>
</evidence>
<dbReference type="SMART" id="SM00033">
    <property type="entry name" value="CH"/>
    <property type="match status" value="1"/>
</dbReference>
<dbReference type="STRING" id="80972.ENSAOCP00000019654"/>
<keyword evidence="6 8" id="KW-0440">LIM domain</keyword>
<dbReference type="Pfam" id="PF00307">
    <property type="entry name" value="CH"/>
    <property type="match status" value="1"/>
</dbReference>
<dbReference type="AlphaFoldDB" id="A0A3Q1C312"/>
<feature type="compositionally biased region" description="Polar residues" evidence="10">
    <location>
        <begin position="625"/>
        <end position="637"/>
    </location>
</feature>
<dbReference type="InterPro" id="IPR022735">
    <property type="entry name" value="bMERB_dom"/>
</dbReference>
<feature type="region of interest" description="Disordered" evidence="10">
    <location>
        <begin position="265"/>
        <end position="646"/>
    </location>
</feature>
<dbReference type="FunFam" id="1.10.418.10:FF:000023">
    <property type="entry name" value="EH domain-binding protein 1 isoform X1"/>
    <property type="match status" value="1"/>
</dbReference>
<evidence type="ECO:0000256" key="10">
    <source>
        <dbReference type="SAM" id="MobiDB-lite"/>
    </source>
</evidence>
<feature type="compositionally biased region" description="Pro residues" evidence="10">
    <location>
        <begin position="421"/>
        <end position="431"/>
    </location>
</feature>
<dbReference type="InterPro" id="IPR001781">
    <property type="entry name" value="Znf_LIM"/>
</dbReference>
<evidence type="ECO:0000256" key="5">
    <source>
        <dbReference type="ARBA" id="ARBA00022833"/>
    </source>
</evidence>
<dbReference type="Pfam" id="PF00412">
    <property type="entry name" value="LIM"/>
    <property type="match status" value="1"/>
</dbReference>
<feature type="coiled-coil region" evidence="9">
    <location>
        <begin position="660"/>
        <end position="694"/>
    </location>
</feature>
<dbReference type="Proteomes" id="UP001501940">
    <property type="component" value="Chromosome 19"/>
</dbReference>
<evidence type="ECO:0000259" key="11">
    <source>
        <dbReference type="PROSITE" id="PS50021"/>
    </source>
</evidence>
<evidence type="ECO:0000256" key="6">
    <source>
        <dbReference type="ARBA" id="ARBA00023038"/>
    </source>
</evidence>
<evidence type="ECO:0000259" key="12">
    <source>
        <dbReference type="PROSITE" id="PS50023"/>
    </source>
</evidence>
<proteinExistence type="predicted"/>
<dbReference type="SUPFAM" id="SSF47576">
    <property type="entry name" value="Calponin-homology domain, CH-domain"/>
    <property type="match status" value="1"/>
</dbReference>
<dbReference type="GeneTree" id="ENSGT00940000156057"/>
<feature type="compositionally biased region" description="Low complexity" evidence="10">
    <location>
        <begin position="379"/>
        <end position="397"/>
    </location>
</feature>
<feature type="domain" description="LIM zinc-binding" evidence="12">
    <location>
        <begin position="163"/>
        <end position="225"/>
    </location>
</feature>
<dbReference type="GO" id="GO:0046872">
    <property type="term" value="F:metal ion binding"/>
    <property type="evidence" value="ECO:0007669"/>
    <property type="project" value="UniProtKB-KW"/>
</dbReference>
<dbReference type="PANTHER" id="PTHR23167:SF89">
    <property type="entry name" value="MICAL-LIKE PROTEIN 1"/>
    <property type="match status" value="1"/>
</dbReference>
<feature type="compositionally biased region" description="Polar residues" evidence="10">
    <location>
        <begin position="317"/>
        <end position="346"/>
    </location>
</feature>
<name>A0A3Q1C312_AMPOC</name>
<feature type="compositionally biased region" description="Acidic residues" evidence="10">
    <location>
        <begin position="455"/>
        <end position="464"/>
    </location>
</feature>